<reference evidence="1 2" key="1">
    <citation type="journal article" date="2014" name="Genome Biol. Evol.">
        <title>The genome of the myxosporean Thelohanellus kitauei shows adaptations to nutrient acquisition within its fish host.</title>
        <authorList>
            <person name="Yang Y."/>
            <person name="Xiong J."/>
            <person name="Zhou Z."/>
            <person name="Huo F."/>
            <person name="Miao W."/>
            <person name="Ran C."/>
            <person name="Liu Y."/>
            <person name="Zhang J."/>
            <person name="Feng J."/>
            <person name="Wang M."/>
            <person name="Wang M."/>
            <person name="Wang L."/>
            <person name="Yao B."/>
        </authorList>
    </citation>
    <scope>NUCLEOTIDE SEQUENCE [LARGE SCALE GENOMIC DNA]</scope>
    <source>
        <strain evidence="1">Wuqing</strain>
    </source>
</reference>
<comment type="caution">
    <text evidence="1">The sequence shown here is derived from an EMBL/GenBank/DDBJ whole genome shotgun (WGS) entry which is preliminary data.</text>
</comment>
<name>A0A0C2MP42_THEKT</name>
<protein>
    <submittedName>
        <fullName evidence="1">Uncharacterized protein</fullName>
    </submittedName>
</protein>
<evidence type="ECO:0000313" key="1">
    <source>
        <dbReference type="EMBL" id="KII69001.1"/>
    </source>
</evidence>
<proteinExistence type="predicted"/>
<evidence type="ECO:0000313" key="2">
    <source>
        <dbReference type="Proteomes" id="UP000031668"/>
    </source>
</evidence>
<sequence length="103" mass="12517">MYRVDRSNDLMTMFDEKIIHIYSRRVLMDTFDFSKPTNQNTAIMRFQFYNPIFLLLNTRGVLKDDICKISFRQTIKEFLAHLNFKIHQNYLNWSSIPQKYIVN</sequence>
<dbReference type="AlphaFoldDB" id="A0A0C2MP42"/>
<keyword evidence="2" id="KW-1185">Reference proteome</keyword>
<dbReference type="Proteomes" id="UP000031668">
    <property type="component" value="Unassembled WGS sequence"/>
</dbReference>
<gene>
    <name evidence="1" type="ORF">RF11_00879</name>
</gene>
<accession>A0A0C2MP42</accession>
<organism evidence="1 2">
    <name type="scientific">Thelohanellus kitauei</name>
    <name type="common">Myxosporean</name>
    <dbReference type="NCBI Taxonomy" id="669202"/>
    <lineage>
        <taxon>Eukaryota</taxon>
        <taxon>Metazoa</taxon>
        <taxon>Cnidaria</taxon>
        <taxon>Myxozoa</taxon>
        <taxon>Myxosporea</taxon>
        <taxon>Bivalvulida</taxon>
        <taxon>Platysporina</taxon>
        <taxon>Myxobolidae</taxon>
        <taxon>Thelohanellus</taxon>
    </lineage>
</organism>
<dbReference type="EMBL" id="JWZT01002648">
    <property type="protein sequence ID" value="KII69001.1"/>
    <property type="molecule type" value="Genomic_DNA"/>
</dbReference>